<dbReference type="SUPFAM" id="SSF81653">
    <property type="entry name" value="Calcium ATPase, transduction domain A"/>
    <property type="match status" value="1"/>
</dbReference>
<evidence type="ECO:0000256" key="1">
    <source>
        <dbReference type="ARBA" id="ARBA00004651"/>
    </source>
</evidence>
<dbReference type="InterPro" id="IPR059000">
    <property type="entry name" value="ATPase_P-type_domA"/>
</dbReference>
<feature type="transmembrane region" description="Helical" evidence="11">
    <location>
        <begin position="242"/>
        <end position="263"/>
    </location>
</feature>
<evidence type="ECO:0000256" key="8">
    <source>
        <dbReference type="ARBA" id="ARBA00022989"/>
    </source>
</evidence>
<dbReference type="Gene3D" id="3.40.50.1000">
    <property type="entry name" value="HAD superfamily/HAD-like"/>
    <property type="match status" value="1"/>
</dbReference>
<evidence type="ECO:0000256" key="7">
    <source>
        <dbReference type="ARBA" id="ARBA00022967"/>
    </source>
</evidence>
<feature type="transmembrane region" description="Helical" evidence="11">
    <location>
        <begin position="674"/>
        <end position="697"/>
    </location>
</feature>
<reference evidence="13 14" key="1">
    <citation type="submission" date="2024-04" db="EMBL/GenBank/DDBJ databases">
        <title>Human intestinal bacterial collection.</title>
        <authorList>
            <person name="Pauvert C."/>
            <person name="Hitch T.C.A."/>
            <person name="Clavel T."/>
        </authorList>
    </citation>
    <scope>NUCLEOTIDE SEQUENCE [LARGE SCALE GENOMIC DNA]</scope>
    <source>
        <strain evidence="13 14">CLA-KB-H42</strain>
    </source>
</reference>
<dbReference type="SUPFAM" id="SSF56784">
    <property type="entry name" value="HAD-like"/>
    <property type="match status" value="1"/>
</dbReference>
<keyword evidence="9 11" id="KW-0472">Membrane</keyword>
<comment type="subcellular location">
    <subcellularLocation>
        <location evidence="1">Cell membrane</location>
        <topology evidence="1">Multi-pass membrane protein</topology>
    </subcellularLocation>
</comment>
<dbReference type="InterPro" id="IPR023214">
    <property type="entry name" value="HAD_sf"/>
</dbReference>
<feature type="transmembrane region" description="Helical" evidence="11">
    <location>
        <begin position="275"/>
        <end position="298"/>
    </location>
</feature>
<dbReference type="InterPro" id="IPR008250">
    <property type="entry name" value="ATPase_P-typ_transduc_dom_A_sf"/>
</dbReference>
<dbReference type="SUPFAM" id="SSF81660">
    <property type="entry name" value="Metal cation-transporting ATPase, ATP-binding domain N"/>
    <property type="match status" value="1"/>
</dbReference>
<evidence type="ECO:0000256" key="11">
    <source>
        <dbReference type="SAM" id="Phobius"/>
    </source>
</evidence>
<dbReference type="Pfam" id="PF13246">
    <property type="entry name" value="Cation_ATPase"/>
    <property type="match status" value="1"/>
</dbReference>
<protein>
    <submittedName>
        <fullName evidence="13">Cation-translocating P-type ATPase</fullName>
    </submittedName>
</protein>
<gene>
    <name evidence="13" type="ORF">AAA083_09620</name>
</gene>
<dbReference type="RefSeq" id="WP_102374378.1">
    <property type="nucleotide sequence ID" value="NZ_JBBNOP010000007.1"/>
</dbReference>
<dbReference type="InterPro" id="IPR001757">
    <property type="entry name" value="P_typ_ATPase"/>
</dbReference>
<evidence type="ECO:0000256" key="2">
    <source>
        <dbReference type="ARBA" id="ARBA00005675"/>
    </source>
</evidence>
<dbReference type="Gene3D" id="3.40.1110.10">
    <property type="entry name" value="Calcium-transporting ATPase, cytoplasmic domain N"/>
    <property type="match status" value="1"/>
</dbReference>
<dbReference type="CDD" id="cd02089">
    <property type="entry name" value="P-type_ATPase_Ca_prok"/>
    <property type="match status" value="1"/>
</dbReference>
<evidence type="ECO:0000256" key="5">
    <source>
        <dbReference type="ARBA" id="ARBA00022741"/>
    </source>
</evidence>
<evidence type="ECO:0000256" key="3">
    <source>
        <dbReference type="ARBA" id="ARBA00022475"/>
    </source>
</evidence>
<dbReference type="PRINTS" id="PR00119">
    <property type="entry name" value="CATATPASE"/>
</dbReference>
<dbReference type="EMBL" id="JBBNOP010000007">
    <property type="protein sequence ID" value="MEQ3363231.1"/>
    <property type="molecule type" value="Genomic_DNA"/>
</dbReference>
<dbReference type="InterPro" id="IPR023298">
    <property type="entry name" value="ATPase_P-typ_TM_dom_sf"/>
</dbReference>
<comment type="caution">
    <text evidence="13">The sequence shown here is derived from an EMBL/GenBank/DDBJ whole genome shotgun (WGS) entry which is preliminary data.</text>
</comment>
<evidence type="ECO:0000256" key="4">
    <source>
        <dbReference type="ARBA" id="ARBA00022692"/>
    </source>
</evidence>
<dbReference type="SFLD" id="SFLDG00002">
    <property type="entry name" value="C1.7:_P-type_atpase_like"/>
    <property type="match status" value="1"/>
</dbReference>
<evidence type="ECO:0000256" key="6">
    <source>
        <dbReference type="ARBA" id="ARBA00022840"/>
    </source>
</evidence>
<dbReference type="InterPro" id="IPR036412">
    <property type="entry name" value="HAD-like_sf"/>
</dbReference>
<dbReference type="Gene3D" id="1.20.1110.10">
    <property type="entry name" value="Calcium-transporting ATPase, transmembrane domain"/>
    <property type="match status" value="1"/>
</dbReference>
<evidence type="ECO:0000313" key="14">
    <source>
        <dbReference type="Proteomes" id="UP001487305"/>
    </source>
</evidence>
<dbReference type="Pfam" id="PF00690">
    <property type="entry name" value="Cation_ATPase_N"/>
    <property type="match status" value="1"/>
</dbReference>
<comment type="similarity">
    <text evidence="2">Belongs to the cation transport ATPase (P-type) (TC 3.A.3) family. Type IIA subfamily.</text>
</comment>
<sequence length="874" mass="92523">MGVQPFRLTAEEALQRQGSNLDGLSFEEASARLARFGENQLVDAGKKSVLSVFFEQFKDLLVIVLIAAAGISLASGHVESTIVIFAVILLNAVLGTLQTVKAEQSLASLKDMSAPVARVMRGGERVEILASEVVPGDLLVLEAGDLIAADGRIVESFSLKVNESALTGESSAVEKNSLPIEGDNVAIGDRENMVFSGSLVIYGRAYAVVTATGMATEIGRIASLMNETKERKTPLQESLDAFSAKLAIGVAIVCVVVFLLSVFRSGMGIVDSLMFAVALAVAAIPEALGSIVTIVLAIGTQKMAKQHAIIKDLKAVESLGSVSVICSDKTGTLTQNRMTVQMIYVDGRLVPFEEIDLADEPERQLVEIGLLASDATTDEKTGAALGDPTEVALVQIGDSLAIDEMAYRAEHPRLRELAFDSDRKLMSTLHELRGEPLLLTKGALDVLLGRSSAILTARGAKPITEADKAEVLRVNDRLSQDGLRVLAFAMRPLDAVRDLSVEDEDGYVFVGLAAMMDPPRPEAVVAVADARGAGIRTVMITGDHKVTASAIARELGIMDEGEIAVDGVELDAMSEADLDEVLPFVAVYARVSPEHKIRIVSAWQRRGNIVAMTGDGVNDAPALKKADIGVAMGITGTEVSKDAASMILTDDNFATIVRAVANGRAVYANIKNTVHFLLSGNMAGIICVLFASIAALPAPFAPVHLLFINLLTDSLPAISIGMEPANDDLLDQKPRDPKAPILDRTLLGQIGSEGLLIAAATIAAFFIGLNGSGEAVAMTMAFATLSLARLFHGFNCRGDATIMHLGLLSNPYTLMAFGAGVLLLAAVLFVPFLHPLIQVADVTMGQVGAIVALAFAPTFFIQLYRACRKAFVGR</sequence>
<organism evidence="13 14">
    <name type="scientific">Raoultibacter massiliensis</name>
    <dbReference type="NCBI Taxonomy" id="1852371"/>
    <lineage>
        <taxon>Bacteria</taxon>
        <taxon>Bacillati</taxon>
        <taxon>Actinomycetota</taxon>
        <taxon>Coriobacteriia</taxon>
        <taxon>Eggerthellales</taxon>
        <taxon>Eggerthellaceae</taxon>
        <taxon>Raoultibacter</taxon>
    </lineage>
</organism>
<keyword evidence="4 11" id="KW-0812">Transmembrane</keyword>
<feature type="transmembrane region" description="Helical" evidence="11">
    <location>
        <begin position="845"/>
        <end position="864"/>
    </location>
</feature>
<dbReference type="PANTHER" id="PTHR43294:SF21">
    <property type="entry name" value="CATION TRANSPORTING ATPASE"/>
    <property type="match status" value="1"/>
</dbReference>
<comment type="catalytic activity">
    <reaction evidence="10">
        <text>ATP + H2O = ADP + phosphate + H(+)</text>
        <dbReference type="Rhea" id="RHEA:13065"/>
        <dbReference type="ChEBI" id="CHEBI:15377"/>
        <dbReference type="ChEBI" id="CHEBI:15378"/>
        <dbReference type="ChEBI" id="CHEBI:30616"/>
        <dbReference type="ChEBI" id="CHEBI:43474"/>
        <dbReference type="ChEBI" id="CHEBI:456216"/>
    </reaction>
</comment>
<dbReference type="SFLD" id="SFLDF00027">
    <property type="entry name" value="p-type_atpase"/>
    <property type="match status" value="1"/>
</dbReference>
<dbReference type="InterPro" id="IPR044492">
    <property type="entry name" value="P_typ_ATPase_HD_dom"/>
</dbReference>
<dbReference type="SUPFAM" id="SSF81665">
    <property type="entry name" value="Calcium ATPase, transmembrane domain M"/>
    <property type="match status" value="1"/>
</dbReference>
<feature type="domain" description="Cation-transporting P-type ATPase N-terminal" evidence="12">
    <location>
        <begin position="4"/>
        <end position="77"/>
    </location>
</feature>
<evidence type="ECO:0000313" key="13">
    <source>
        <dbReference type="EMBL" id="MEQ3363231.1"/>
    </source>
</evidence>
<dbReference type="Pfam" id="PF00122">
    <property type="entry name" value="E1-E2_ATPase"/>
    <property type="match status" value="1"/>
</dbReference>
<dbReference type="InterPro" id="IPR023299">
    <property type="entry name" value="ATPase_P-typ_cyto_dom_N"/>
</dbReference>
<dbReference type="InterPro" id="IPR006068">
    <property type="entry name" value="ATPase_P-typ_cation-transptr_C"/>
</dbReference>
<keyword evidence="14" id="KW-1185">Reference proteome</keyword>
<keyword evidence="6" id="KW-0067">ATP-binding</keyword>
<dbReference type="Pfam" id="PF00689">
    <property type="entry name" value="Cation_ATPase_C"/>
    <property type="match status" value="1"/>
</dbReference>
<evidence type="ECO:0000256" key="9">
    <source>
        <dbReference type="ARBA" id="ARBA00023136"/>
    </source>
</evidence>
<feature type="transmembrane region" description="Helical" evidence="11">
    <location>
        <begin position="812"/>
        <end position="833"/>
    </location>
</feature>
<dbReference type="PROSITE" id="PS00154">
    <property type="entry name" value="ATPASE_E1_E2"/>
    <property type="match status" value="1"/>
</dbReference>
<dbReference type="SFLD" id="SFLDS00003">
    <property type="entry name" value="Haloacid_Dehalogenase"/>
    <property type="match status" value="1"/>
</dbReference>
<dbReference type="InterPro" id="IPR018303">
    <property type="entry name" value="ATPase_P-typ_P_site"/>
</dbReference>
<dbReference type="NCBIfam" id="TIGR01494">
    <property type="entry name" value="ATPase_P-type"/>
    <property type="match status" value="2"/>
</dbReference>
<dbReference type="PRINTS" id="PR00120">
    <property type="entry name" value="HATPASE"/>
</dbReference>
<dbReference type="InterPro" id="IPR050510">
    <property type="entry name" value="Cation_transp_ATPase_P-type"/>
</dbReference>
<keyword evidence="8 11" id="KW-1133">Transmembrane helix</keyword>
<dbReference type="SMART" id="SM00831">
    <property type="entry name" value="Cation_ATPase_N"/>
    <property type="match status" value="1"/>
</dbReference>
<dbReference type="Proteomes" id="UP001487305">
    <property type="component" value="Unassembled WGS sequence"/>
</dbReference>
<dbReference type="PANTHER" id="PTHR43294">
    <property type="entry name" value="SODIUM/POTASSIUM-TRANSPORTING ATPASE SUBUNIT ALPHA"/>
    <property type="match status" value="1"/>
</dbReference>
<proteinExistence type="inferred from homology"/>
<keyword evidence="7" id="KW-1278">Translocase</keyword>
<dbReference type="Gene3D" id="2.70.150.10">
    <property type="entry name" value="Calcium-transporting ATPase, cytoplasmic transduction domain A"/>
    <property type="match status" value="1"/>
</dbReference>
<feature type="transmembrane region" description="Helical" evidence="11">
    <location>
        <begin position="60"/>
        <end position="76"/>
    </location>
</feature>
<dbReference type="InterPro" id="IPR004014">
    <property type="entry name" value="ATPase_P-typ_cation-transptr_N"/>
</dbReference>
<name>A0ABV1JFY0_9ACTN</name>
<accession>A0ABV1JFY0</accession>
<evidence type="ECO:0000256" key="10">
    <source>
        <dbReference type="ARBA" id="ARBA00049360"/>
    </source>
</evidence>
<feature type="transmembrane region" description="Helical" evidence="11">
    <location>
        <begin position="746"/>
        <end position="769"/>
    </location>
</feature>
<keyword evidence="5" id="KW-0547">Nucleotide-binding</keyword>
<keyword evidence="3" id="KW-1003">Cell membrane</keyword>
<evidence type="ECO:0000259" key="12">
    <source>
        <dbReference type="SMART" id="SM00831"/>
    </source>
</evidence>